<dbReference type="EMBL" id="JAUSXV010000001">
    <property type="protein sequence ID" value="MDQ0648529.1"/>
    <property type="molecule type" value="Genomic_DNA"/>
</dbReference>
<sequence>MTVLFLPGRWQNDREHGAQDPGRDLRAVLRRRRHTVRSARYRLVDLQHHERELAGTRLADIRADVMTHWIEPDGEARVLVGYSFGATLAVAMAAELEPDALVLIDGGLTPGAPSPASCDDIGQGLMDCPAWQPRLRRQIERRLAGESDTPILSDGRLLDDTEALYLGRCTYRWFPEGVVAELRKLATDRTIDAQVAGLRCPILVVASTSSGSSGERAQAMFRHHRWIRSRLLLVPGLSHLEMICGRRMTPFWEEVGEWLEYYEG</sequence>
<dbReference type="AlphaFoldDB" id="A0AAW8F0G3"/>
<proteinExistence type="predicted"/>
<dbReference type="GO" id="GO:0003824">
    <property type="term" value="F:catalytic activity"/>
    <property type="evidence" value="ECO:0007669"/>
    <property type="project" value="UniProtKB-ARBA"/>
</dbReference>
<dbReference type="InterPro" id="IPR000073">
    <property type="entry name" value="AB_hydrolase_1"/>
</dbReference>
<dbReference type="Proteomes" id="UP001244427">
    <property type="component" value="Unassembled WGS sequence"/>
</dbReference>
<name>A0AAW8F0G3_9MICO</name>
<evidence type="ECO:0000259" key="1">
    <source>
        <dbReference type="Pfam" id="PF12697"/>
    </source>
</evidence>
<evidence type="ECO:0000313" key="3">
    <source>
        <dbReference type="Proteomes" id="UP001244427"/>
    </source>
</evidence>
<gene>
    <name evidence="2" type="ORF">QFZ53_002725</name>
</gene>
<protein>
    <submittedName>
        <fullName evidence="2">Pimeloyl-ACP methyl ester carboxylesterase</fullName>
    </submittedName>
</protein>
<feature type="domain" description="AB hydrolase-1" evidence="1">
    <location>
        <begin position="3"/>
        <end position="240"/>
    </location>
</feature>
<dbReference type="RefSeq" id="WP_373426290.1">
    <property type="nucleotide sequence ID" value="NZ_JAUSXV010000001.1"/>
</dbReference>
<organism evidence="2 3">
    <name type="scientific">Microbacterium natoriense</name>
    <dbReference type="NCBI Taxonomy" id="284570"/>
    <lineage>
        <taxon>Bacteria</taxon>
        <taxon>Bacillati</taxon>
        <taxon>Actinomycetota</taxon>
        <taxon>Actinomycetes</taxon>
        <taxon>Micrococcales</taxon>
        <taxon>Microbacteriaceae</taxon>
        <taxon>Microbacterium</taxon>
    </lineage>
</organism>
<dbReference type="Gene3D" id="3.40.50.1820">
    <property type="entry name" value="alpha/beta hydrolase"/>
    <property type="match status" value="1"/>
</dbReference>
<dbReference type="InterPro" id="IPR029058">
    <property type="entry name" value="AB_hydrolase_fold"/>
</dbReference>
<accession>A0AAW8F0G3</accession>
<dbReference type="SUPFAM" id="SSF53474">
    <property type="entry name" value="alpha/beta-Hydrolases"/>
    <property type="match status" value="1"/>
</dbReference>
<comment type="caution">
    <text evidence="2">The sequence shown here is derived from an EMBL/GenBank/DDBJ whole genome shotgun (WGS) entry which is preliminary data.</text>
</comment>
<dbReference type="Pfam" id="PF12697">
    <property type="entry name" value="Abhydrolase_6"/>
    <property type="match status" value="1"/>
</dbReference>
<keyword evidence="3" id="KW-1185">Reference proteome</keyword>
<evidence type="ECO:0000313" key="2">
    <source>
        <dbReference type="EMBL" id="MDQ0648529.1"/>
    </source>
</evidence>
<reference evidence="2 3" key="1">
    <citation type="submission" date="2023-07" db="EMBL/GenBank/DDBJ databases">
        <title>Comparative genomics of wheat-associated soil bacteria to identify genetic determinants of phenazine resistance.</title>
        <authorList>
            <person name="Mouncey N."/>
        </authorList>
    </citation>
    <scope>NUCLEOTIDE SEQUENCE [LARGE SCALE GENOMIC DNA]</scope>
    <source>
        <strain evidence="2 3">W4I9-1</strain>
    </source>
</reference>